<evidence type="ECO:0000313" key="9">
    <source>
        <dbReference type="EMBL" id="GJM62810.1"/>
    </source>
</evidence>
<evidence type="ECO:0000256" key="6">
    <source>
        <dbReference type="ARBA" id="ARBA00023136"/>
    </source>
</evidence>
<gene>
    <name evidence="9" type="ORF">PEDI_33620</name>
</gene>
<evidence type="ECO:0000259" key="8">
    <source>
        <dbReference type="Pfam" id="PF02687"/>
    </source>
</evidence>
<comment type="similarity">
    <text evidence="2">Belongs to the ABC-4 integral membrane protein family. LolC/E subfamily.</text>
</comment>
<dbReference type="GO" id="GO:0098797">
    <property type="term" value="C:plasma membrane protein complex"/>
    <property type="evidence" value="ECO:0007669"/>
    <property type="project" value="TreeGrafter"/>
</dbReference>
<dbReference type="GO" id="GO:0044874">
    <property type="term" value="P:lipoprotein localization to outer membrane"/>
    <property type="evidence" value="ECO:0007669"/>
    <property type="project" value="TreeGrafter"/>
</dbReference>
<keyword evidence="4 7" id="KW-0812">Transmembrane</keyword>
<keyword evidence="5 7" id="KW-1133">Transmembrane helix</keyword>
<dbReference type="InterPro" id="IPR003838">
    <property type="entry name" value="ABC3_permease_C"/>
</dbReference>
<evidence type="ECO:0000256" key="4">
    <source>
        <dbReference type="ARBA" id="ARBA00022692"/>
    </source>
</evidence>
<name>A0AAN4W2K4_9BACT</name>
<feature type="transmembrane region" description="Helical" evidence="7">
    <location>
        <begin position="27"/>
        <end position="47"/>
    </location>
</feature>
<dbReference type="PANTHER" id="PTHR30489">
    <property type="entry name" value="LIPOPROTEIN-RELEASING SYSTEM TRANSMEMBRANE PROTEIN LOLE"/>
    <property type="match status" value="1"/>
</dbReference>
<comment type="subcellular location">
    <subcellularLocation>
        <location evidence="1">Cell membrane</location>
        <topology evidence="1">Multi-pass membrane protein</topology>
    </subcellularLocation>
</comment>
<comment type="caution">
    <text evidence="9">The sequence shown here is derived from an EMBL/GenBank/DDBJ whole genome shotgun (WGS) entry which is preliminary data.</text>
</comment>
<accession>A0AAN4W2K4</accession>
<feature type="domain" description="ABC3 transporter permease C-terminal" evidence="8">
    <location>
        <begin position="252"/>
        <end position="383"/>
    </location>
</feature>
<proteinExistence type="inferred from homology"/>
<keyword evidence="10" id="KW-1185">Reference proteome</keyword>
<evidence type="ECO:0000256" key="5">
    <source>
        <dbReference type="ARBA" id="ARBA00022989"/>
    </source>
</evidence>
<dbReference type="EMBL" id="BQKE01000002">
    <property type="protein sequence ID" value="GJM62810.1"/>
    <property type="molecule type" value="Genomic_DNA"/>
</dbReference>
<feature type="transmembrane region" description="Helical" evidence="7">
    <location>
        <begin position="347"/>
        <end position="373"/>
    </location>
</feature>
<dbReference type="RefSeq" id="WP_338238045.1">
    <property type="nucleotide sequence ID" value="NZ_BQKE01000002.1"/>
</dbReference>
<evidence type="ECO:0000256" key="3">
    <source>
        <dbReference type="ARBA" id="ARBA00022475"/>
    </source>
</evidence>
<evidence type="ECO:0000256" key="2">
    <source>
        <dbReference type="ARBA" id="ARBA00005236"/>
    </source>
</evidence>
<protein>
    <recommendedName>
        <fullName evidence="8">ABC3 transporter permease C-terminal domain-containing protein</fullName>
    </recommendedName>
</protein>
<evidence type="ECO:0000256" key="7">
    <source>
        <dbReference type="SAM" id="Phobius"/>
    </source>
</evidence>
<evidence type="ECO:0000313" key="10">
    <source>
        <dbReference type="Proteomes" id="UP001310022"/>
    </source>
</evidence>
<organism evidence="9 10">
    <name type="scientific">Persicobacter diffluens</name>
    <dbReference type="NCBI Taxonomy" id="981"/>
    <lineage>
        <taxon>Bacteria</taxon>
        <taxon>Pseudomonadati</taxon>
        <taxon>Bacteroidota</taxon>
        <taxon>Cytophagia</taxon>
        <taxon>Cytophagales</taxon>
        <taxon>Persicobacteraceae</taxon>
        <taxon>Persicobacter</taxon>
    </lineage>
</organism>
<dbReference type="Proteomes" id="UP001310022">
    <property type="component" value="Unassembled WGS sequence"/>
</dbReference>
<dbReference type="InterPro" id="IPR051447">
    <property type="entry name" value="Lipoprotein-release_system"/>
</dbReference>
<dbReference type="AlphaFoldDB" id="A0AAN4W2K4"/>
<keyword evidence="3" id="KW-1003">Cell membrane</keyword>
<dbReference type="PANTHER" id="PTHR30489:SF0">
    <property type="entry name" value="LIPOPROTEIN-RELEASING SYSTEM TRANSMEMBRANE PROTEIN LOLE"/>
    <property type="match status" value="1"/>
</dbReference>
<feature type="transmembrane region" description="Helical" evidence="7">
    <location>
        <begin position="252"/>
        <end position="274"/>
    </location>
</feature>
<sequence length="392" mass="44164">MKRLLYNLKLDFQLALKNILAAGLRSWLNIGILSFAFITILFFNGMMDGWEQQAVRDSIDWEYGDGQYLHPEYEPLDPFTIEAGHGTFETHDKLTPILIRQGNIYPSGRMLPIMIKGIDLNRQTLKMPVEVLKNSPASIPVLIGNHMAKTNRLKVGDEILMRWKDKNGTFDAQNITIAGIFESNVPAVDIGQVWMSLEQLWELSDLQQHASLLVKDPDYQGAGPAEWRFKSQDELLQNFYALIEQKKGGSSFLYIILLLIALIAIFDAQVFSVFKRQKEIGTYIALGFTRKRVTFLFTLEGTMYAIMACIIGGLLSIPLFAYLGQAGIPIGNKEMSYEMGISVTENIYPIVGLPLISKTFFTVSLLALIVGYWPVRKIAKMNPVDALKGKKI</sequence>
<feature type="transmembrane region" description="Helical" evidence="7">
    <location>
        <begin position="295"/>
        <end position="323"/>
    </location>
</feature>
<reference evidence="9 10" key="1">
    <citation type="submission" date="2021-12" db="EMBL/GenBank/DDBJ databases">
        <title>Genome sequencing of bacteria with rrn-lacking chromosome and rrn-plasmid.</title>
        <authorList>
            <person name="Anda M."/>
            <person name="Iwasaki W."/>
        </authorList>
    </citation>
    <scope>NUCLEOTIDE SEQUENCE [LARGE SCALE GENOMIC DNA]</scope>
    <source>
        <strain evidence="9 10">NBRC 15940</strain>
    </source>
</reference>
<evidence type="ECO:0000256" key="1">
    <source>
        <dbReference type="ARBA" id="ARBA00004651"/>
    </source>
</evidence>
<dbReference type="Pfam" id="PF02687">
    <property type="entry name" value="FtsX"/>
    <property type="match status" value="1"/>
</dbReference>
<keyword evidence="6 7" id="KW-0472">Membrane</keyword>